<gene>
    <name evidence="13" type="ORF">H8706_09550</name>
</gene>
<dbReference type="PANTHER" id="PTHR30040">
    <property type="entry name" value="THIAMINE BIOSYNTHESIS LIPOPROTEIN APBE"/>
    <property type="match status" value="1"/>
</dbReference>
<dbReference type="EC" id="2.7.1.180" evidence="1 10"/>
<evidence type="ECO:0000256" key="12">
    <source>
        <dbReference type="SAM" id="SignalP"/>
    </source>
</evidence>
<evidence type="ECO:0000256" key="2">
    <source>
        <dbReference type="ARBA" id="ARBA00016337"/>
    </source>
</evidence>
<dbReference type="AlphaFoldDB" id="A0A926FAT8"/>
<evidence type="ECO:0000313" key="14">
    <source>
        <dbReference type="Proteomes" id="UP000647416"/>
    </source>
</evidence>
<evidence type="ECO:0000256" key="10">
    <source>
        <dbReference type="PIRNR" id="PIRNR006268"/>
    </source>
</evidence>
<feature type="binding site" evidence="11">
    <location>
        <position position="273"/>
    </location>
    <ligand>
        <name>Mg(2+)</name>
        <dbReference type="ChEBI" id="CHEBI:18420"/>
    </ligand>
</feature>
<dbReference type="RefSeq" id="WP_262432442.1">
    <property type="nucleotide sequence ID" value="NZ_JACRTE010000014.1"/>
</dbReference>
<evidence type="ECO:0000256" key="7">
    <source>
        <dbReference type="ARBA" id="ARBA00022842"/>
    </source>
</evidence>
<evidence type="ECO:0000256" key="8">
    <source>
        <dbReference type="ARBA" id="ARBA00031306"/>
    </source>
</evidence>
<evidence type="ECO:0000256" key="4">
    <source>
        <dbReference type="ARBA" id="ARBA00022679"/>
    </source>
</evidence>
<evidence type="ECO:0000256" key="6">
    <source>
        <dbReference type="ARBA" id="ARBA00022827"/>
    </source>
</evidence>
<dbReference type="Gene3D" id="3.10.520.10">
    <property type="entry name" value="ApbE-like domains"/>
    <property type="match status" value="1"/>
</dbReference>
<organism evidence="13 14">
    <name type="scientific">Qingrenia yutianensis</name>
    <dbReference type="NCBI Taxonomy" id="2763676"/>
    <lineage>
        <taxon>Bacteria</taxon>
        <taxon>Bacillati</taxon>
        <taxon>Bacillota</taxon>
        <taxon>Clostridia</taxon>
        <taxon>Eubacteriales</taxon>
        <taxon>Oscillospiraceae</taxon>
        <taxon>Qingrenia</taxon>
    </lineage>
</organism>
<feature type="binding site" evidence="11">
    <location>
        <position position="163"/>
    </location>
    <ligand>
        <name>Mg(2+)</name>
        <dbReference type="ChEBI" id="CHEBI:18420"/>
    </ligand>
</feature>
<evidence type="ECO:0000256" key="11">
    <source>
        <dbReference type="PIRSR" id="PIRSR006268-2"/>
    </source>
</evidence>
<keyword evidence="5 10" id="KW-0479">Metal-binding</keyword>
<evidence type="ECO:0000256" key="9">
    <source>
        <dbReference type="ARBA" id="ARBA00048540"/>
    </source>
</evidence>
<evidence type="ECO:0000256" key="3">
    <source>
        <dbReference type="ARBA" id="ARBA00022630"/>
    </source>
</evidence>
<comment type="catalytic activity">
    <reaction evidence="9 10">
        <text>L-threonyl-[protein] + FAD = FMN-L-threonyl-[protein] + AMP + H(+)</text>
        <dbReference type="Rhea" id="RHEA:36847"/>
        <dbReference type="Rhea" id="RHEA-COMP:11060"/>
        <dbReference type="Rhea" id="RHEA-COMP:11061"/>
        <dbReference type="ChEBI" id="CHEBI:15378"/>
        <dbReference type="ChEBI" id="CHEBI:30013"/>
        <dbReference type="ChEBI" id="CHEBI:57692"/>
        <dbReference type="ChEBI" id="CHEBI:74257"/>
        <dbReference type="ChEBI" id="CHEBI:456215"/>
        <dbReference type="EC" id="2.7.1.180"/>
    </reaction>
</comment>
<comment type="caution">
    <text evidence="13">The sequence shown here is derived from an EMBL/GenBank/DDBJ whole genome shotgun (WGS) entry which is preliminary data.</text>
</comment>
<dbReference type="PANTHER" id="PTHR30040:SF2">
    <property type="entry name" value="FAD:PROTEIN FMN TRANSFERASE"/>
    <property type="match status" value="1"/>
</dbReference>
<name>A0A926FAT8_9FIRM</name>
<dbReference type="GO" id="GO:0016740">
    <property type="term" value="F:transferase activity"/>
    <property type="evidence" value="ECO:0007669"/>
    <property type="project" value="UniProtKB-UniRule"/>
</dbReference>
<comment type="similarity">
    <text evidence="10">Belongs to the ApbE family.</text>
</comment>
<keyword evidence="14" id="KW-1185">Reference proteome</keyword>
<dbReference type="SUPFAM" id="SSF143631">
    <property type="entry name" value="ApbE-like"/>
    <property type="match status" value="1"/>
</dbReference>
<dbReference type="PIRSF" id="PIRSF006268">
    <property type="entry name" value="ApbE"/>
    <property type="match status" value="1"/>
</dbReference>
<keyword evidence="12" id="KW-0732">Signal</keyword>
<reference evidence="13" key="1">
    <citation type="submission" date="2020-08" db="EMBL/GenBank/DDBJ databases">
        <title>Genome public.</title>
        <authorList>
            <person name="Liu C."/>
            <person name="Sun Q."/>
        </authorList>
    </citation>
    <scope>NUCLEOTIDE SEQUENCE</scope>
    <source>
        <strain evidence="13">NSJ-50</strain>
    </source>
</reference>
<sequence length="327" mass="35482">MKKKILLFCIVPALILTGAVFSQNVSCSETKFMLDTYVTLTARGFNAKKAVSECFDEIKNFEQKSSVYISDSEISRLNETGENTLSDELLRLVSNAKIYTSETDGAFDITVKPLADLWNIKNFTRVPTEAEIAETMPKIGADNIEISENSVRLKNGAQIDLGGAAKGYLADKCAQIMQKHRVKSAICDLGGNIYALGEKNIKIGLQNPNGARGEYFGYIEGKNISVVTSGGYERFAELDGKKYIHIISPLNGKCAESDVASASIIGKSSEKCDAFATAVCVLGVEKGLEIVRAEDGIECVIADKNGCVYTSGNVNFKITDENFTRGN</sequence>
<dbReference type="InterPro" id="IPR003374">
    <property type="entry name" value="ApbE-like_sf"/>
</dbReference>
<comment type="cofactor">
    <cofactor evidence="11">
        <name>Mg(2+)</name>
        <dbReference type="ChEBI" id="CHEBI:18420"/>
    </cofactor>
    <cofactor evidence="11">
        <name>Mn(2+)</name>
        <dbReference type="ChEBI" id="CHEBI:29035"/>
    </cofactor>
    <text evidence="11">Magnesium. Can also use manganese.</text>
</comment>
<evidence type="ECO:0000256" key="5">
    <source>
        <dbReference type="ARBA" id="ARBA00022723"/>
    </source>
</evidence>
<evidence type="ECO:0000256" key="1">
    <source>
        <dbReference type="ARBA" id="ARBA00011955"/>
    </source>
</evidence>
<dbReference type="EMBL" id="JACRTE010000014">
    <property type="protein sequence ID" value="MBC8597110.1"/>
    <property type="molecule type" value="Genomic_DNA"/>
</dbReference>
<feature type="binding site" evidence="11">
    <location>
        <position position="277"/>
    </location>
    <ligand>
        <name>Mg(2+)</name>
        <dbReference type="ChEBI" id="CHEBI:18420"/>
    </ligand>
</feature>
<dbReference type="Pfam" id="PF02424">
    <property type="entry name" value="ApbE"/>
    <property type="match status" value="1"/>
</dbReference>
<keyword evidence="4 10" id="KW-0808">Transferase</keyword>
<dbReference type="InterPro" id="IPR024932">
    <property type="entry name" value="ApbE"/>
</dbReference>
<keyword evidence="6 10" id="KW-0274">FAD</keyword>
<feature type="chain" id="PRO_5039949239" description="FAD:protein FMN transferase" evidence="12">
    <location>
        <begin position="23"/>
        <end position="327"/>
    </location>
</feature>
<protein>
    <recommendedName>
        <fullName evidence="2 10">FAD:protein FMN transferase</fullName>
        <ecNumber evidence="1 10">2.7.1.180</ecNumber>
    </recommendedName>
    <alternativeName>
        <fullName evidence="8 10">Flavin transferase</fullName>
    </alternativeName>
</protein>
<dbReference type="GO" id="GO:0046872">
    <property type="term" value="F:metal ion binding"/>
    <property type="evidence" value="ECO:0007669"/>
    <property type="project" value="UniProtKB-UniRule"/>
</dbReference>
<keyword evidence="3 10" id="KW-0285">Flavoprotein</keyword>
<keyword evidence="7 10" id="KW-0460">Magnesium</keyword>
<evidence type="ECO:0000313" key="13">
    <source>
        <dbReference type="EMBL" id="MBC8597110.1"/>
    </source>
</evidence>
<feature type="signal peptide" evidence="12">
    <location>
        <begin position="1"/>
        <end position="22"/>
    </location>
</feature>
<proteinExistence type="inferred from homology"/>
<accession>A0A926FAT8</accession>
<dbReference type="Proteomes" id="UP000647416">
    <property type="component" value="Unassembled WGS sequence"/>
</dbReference>